<keyword evidence="7" id="KW-1185">Reference proteome</keyword>
<feature type="transmembrane region" description="Helical" evidence="3">
    <location>
        <begin position="237"/>
        <end position="259"/>
    </location>
</feature>
<feature type="region of interest" description="Disordered" evidence="2">
    <location>
        <begin position="714"/>
        <end position="749"/>
    </location>
</feature>
<feature type="compositionally biased region" description="Polar residues" evidence="2">
    <location>
        <begin position="731"/>
        <end position="746"/>
    </location>
</feature>
<name>A0ABR1G7B4_AURAN</name>
<reference evidence="6 7" key="1">
    <citation type="submission" date="2024-03" db="EMBL/GenBank/DDBJ databases">
        <title>Aureococcus anophagefferens CCMP1851 and Kratosvirus quantuckense: Draft genome of a second virus-susceptible host strain in the model system.</title>
        <authorList>
            <person name="Chase E."/>
            <person name="Truchon A.R."/>
            <person name="Schepens W."/>
            <person name="Wilhelm S.W."/>
        </authorList>
    </citation>
    <scope>NUCLEOTIDE SEQUENCE [LARGE SCALE GENOMIC DNA]</scope>
    <source>
        <strain evidence="6 7">CCMP1851</strain>
    </source>
</reference>
<gene>
    <name evidence="6" type="ORF">SO694_00046132</name>
</gene>
<dbReference type="EMBL" id="JBBJCI010000081">
    <property type="protein sequence ID" value="KAK7249207.1"/>
    <property type="molecule type" value="Genomic_DNA"/>
</dbReference>
<protein>
    <recommendedName>
        <fullName evidence="5">EF-hand domain-containing protein</fullName>
    </recommendedName>
</protein>
<keyword evidence="3" id="KW-1133">Transmembrane helix</keyword>
<feature type="compositionally biased region" description="Basic and acidic residues" evidence="2">
    <location>
        <begin position="538"/>
        <end position="555"/>
    </location>
</feature>
<dbReference type="PROSITE" id="PS50222">
    <property type="entry name" value="EF_HAND_2"/>
    <property type="match status" value="1"/>
</dbReference>
<feature type="compositionally biased region" description="Basic and acidic residues" evidence="2">
    <location>
        <begin position="582"/>
        <end position="601"/>
    </location>
</feature>
<dbReference type="SUPFAM" id="SSF47473">
    <property type="entry name" value="EF-hand"/>
    <property type="match status" value="1"/>
</dbReference>
<proteinExistence type="predicted"/>
<dbReference type="CDD" id="cd00051">
    <property type="entry name" value="EFh"/>
    <property type="match status" value="1"/>
</dbReference>
<dbReference type="Gene3D" id="1.10.238.10">
    <property type="entry name" value="EF-hand"/>
    <property type="match status" value="1"/>
</dbReference>
<feature type="domain" description="EF-hand" evidence="5">
    <location>
        <begin position="66"/>
        <end position="101"/>
    </location>
</feature>
<dbReference type="InterPro" id="IPR002048">
    <property type="entry name" value="EF_hand_dom"/>
</dbReference>
<keyword evidence="1" id="KW-0106">Calcium</keyword>
<sequence>MPANPRPRRCVTLFFSLLMIMFGQAVAFWFAYPVGFCDGAEFQRNCEAKKTLYADRGGCARVLTGVAKRDAIAAFARFDTDGSGAIESYEFVCAMEAMGLPKPSNKDVSRMMGGAEELDRDQFLAMMAQHPKMMARAAALGANVVDVEGGGEDVAYHDEDVGANHEHLASRPPHVVGQNLWMNLGIVGPSITCEELPPESYYALRAVLPVMIRVLKQRAELGDVWVMEFRFRYFSTVFFVFIAVFIVEPFSVFVLKVAVPASIYEKLRWMQDPTAVTRHHRCPLFVSPIEILPDDVAGCFSRLGVDPPARLVDVMKVSRQGALDPPDKGTRCLGHALARVRHLDKPVHLTQKDVESALLSETVKSFLAAEAKLRGTRELAREENDVWWKSGEGASLRDWHDRTLFKEPPYYLISLVSVACILFLNPAVRGCIIKQSMIMLGLVVCGFPTPSTVEAVLLKMNDHVPGIMPVLLAWFLVVLTTLITIAAFKVRSWLTFVRRTAGEASQQVVKTAGEASQHVVKRLSASGSSAGVSLFTDDDGKHDARSAADRDEEAKFPSVVLQFDEPELGPPPPLVPCPPPGGRDEPEVEHFSKSDEAKSASEEALTDGDGLEIDRTGDATDEVGAFVVKDEENVAAVLEKVFDDGTVEEVEDIGALRLRQTLSTHRSVSSLTLAHDCANDEEEHRDELTLVKRCLGMVEKPKITAALVYAKPGQFDREGPSSPAGLAAGSPKSSRMQSRLTSSAKGQWSKAMGEFRKILFPQ</sequence>
<evidence type="ECO:0000256" key="2">
    <source>
        <dbReference type="SAM" id="MobiDB-lite"/>
    </source>
</evidence>
<feature type="compositionally biased region" description="Pro residues" evidence="2">
    <location>
        <begin position="568"/>
        <end position="581"/>
    </location>
</feature>
<keyword evidence="3" id="KW-0472">Membrane</keyword>
<dbReference type="InterPro" id="IPR018247">
    <property type="entry name" value="EF_Hand_1_Ca_BS"/>
</dbReference>
<dbReference type="InterPro" id="IPR011992">
    <property type="entry name" value="EF-hand-dom_pair"/>
</dbReference>
<evidence type="ECO:0000313" key="6">
    <source>
        <dbReference type="EMBL" id="KAK7249207.1"/>
    </source>
</evidence>
<feature type="chain" id="PRO_5046498709" description="EF-hand domain-containing protein" evidence="4">
    <location>
        <begin position="28"/>
        <end position="762"/>
    </location>
</feature>
<evidence type="ECO:0000256" key="1">
    <source>
        <dbReference type="ARBA" id="ARBA00022837"/>
    </source>
</evidence>
<organism evidence="6 7">
    <name type="scientific">Aureococcus anophagefferens</name>
    <name type="common">Harmful bloom alga</name>
    <dbReference type="NCBI Taxonomy" id="44056"/>
    <lineage>
        <taxon>Eukaryota</taxon>
        <taxon>Sar</taxon>
        <taxon>Stramenopiles</taxon>
        <taxon>Ochrophyta</taxon>
        <taxon>Pelagophyceae</taxon>
        <taxon>Pelagomonadales</taxon>
        <taxon>Pelagomonadaceae</taxon>
        <taxon>Aureococcus</taxon>
    </lineage>
</organism>
<evidence type="ECO:0000259" key="5">
    <source>
        <dbReference type="PROSITE" id="PS50222"/>
    </source>
</evidence>
<keyword evidence="3" id="KW-0812">Transmembrane</keyword>
<evidence type="ECO:0000256" key="4">
    <source>
        <dbReference type="SAM" id="SignalP"/>
    </source>
</evidence>
<feature type="region of interest" description="Disordered" evidence="2">
    <location>
        <begin position="534"/>
        <end position="616"/>
    </location>
</feature>
<evidence type="ECO:0000256" key="3">
    <source>
        <dbReference type="SAM" id="Phobius"/>
    </source>
</evidence>
<evidence type="ECO:0000313" key="7">
    <source>
        <dbReference type="Proteomes" id="UP001363151"/>
    </source>
</evidence>
<dbReference type="PROSITE" id="PS00018">
    <property type="entry name" value="EF_HAND_1"/>
    <property type="match status" value="1"/>
</dbReference>
<feature type="signal peptide" evidence="4">
    <location>
        <begin position="1"/>
        <end position="27"/>
    </location>
</feature>
<dbReference type="Proteomes" id="UP001363151">
    <property type="component" value="Unassembled WGS sequence"/>
</dbReference>
<feature type="transmembrane region" description="Helical" evidence="3">
    <location>
        <begin position="410"/>
        <end position="428"/>
    </location>
</feature>
<feature type="transmembrane region" description="Helical" evidence="3">
    <location>
        <begin position="440"/>
        <end position="460"/>
    </location>
</feature>
<accession>A0ABR1G7B4</accession>
<keyword evidence="4" id="KW-0732">Signal</keyword>
<feature type="transmembrane region" description="Helical" evidence="3">
    <location>
        <begin position="466"/>
        <end position="488"/>
    </location>
</feature>
<comment type="caution">
    <text evidence="6">The sequence shown here is derived from an EMBL/GenBank/DDBJ whole genome shotgun (WGS) entry which is preliminary data.</text>
</comment>